<sequence>MEKKDVCPVIRSAGNKYTQVFRVVEIWRAETYALAKISKAIGRAKGEGPRNGASRVTWSRLVKRRRRTISGRDFYSKQSQRFVV</sequence>
<dbReference type="EMBL" id="BMAT01011124">
    <property type="protein sequence ID" value="GFR67159.1"/>
    <property type="molecule type" value="Genomic_DNA"/>
</dbReference>
<organism evidence="1 2">
    <name type="scientific">Elysia marginata</name>
    <dbReference type="NCBI Taxonomy" id="1093978"/>
    <lineage>
        <taxon>Eukaryota</taxon>
        <taxon>Metazoa</taxon>
        <taxon>Spiralia</taxon>
        <taxon>Lophotrochozoa</taxon>
        <taxon>Mollusca</taxon>
        <taxon>Gastropoda</taxon>
        <taxon>Heterobranchia</taxon>
        <taxon>Euthyneura</taxon>
        <taxon>Panpulmonata</taxon>
        <taxon>Sacoglossa</taxon>
        <taxon>Placobranchoidea</taxon>
        <taxon>Plakobranchidae</taxon>
        <taxon>Elysia</taxon>
    </lineage>
</organism>
<comment type="caution">
    <text evidence="1">The sequence shown here is derived from an EMBL/GenBank/DDBJ whole genome shotgun (WGS) entry which is preliminary data.</text>
</comment>
<proteinExistence type="predicted"/>
<name>A0AAV4F2C7_9GAST</name>
<gene>
    <name evidence="1" type="ORF">ElyMa_005576800</name>
</gene>
<evidence type="ECO:0000313" key="1">
    <source>
        <dbReference type="EMBL" id="GFR67159.1"/>
    </source>
</evidence>
<dbReference type="Proteomes" id="UP000762676">
    <property type="component" value="Unassembled WGS sequence"/>
</dbReference>
<evidence type="ECO:0000313" key="2">
    <source>
        <dbReference type="Proteomes" id="UP000762676"/>
    </source>
</evidence>
<reference evidence="1 2" key="1">
    <citation type="journal article" date="2021" name="Elife">
        <title>Chloroplast acquisition without the gene transfer in kleptoplastic sea slugs, Plakobranchus ocellatus.</title>
        <authorList>
            <person name="Maeda T."/>
            <person name="Takahashi S."/>
            <person name="Yoshida T."/>
            <person name="Shimamura S."/>
            <person name="Takaki Y."/>
            <person name="Nagai Y."/>
            <person name="Toyoda A."/>
            <person name="Suzuki Y."/>
            <person name="Arimoto A."/>
            <person name="Ishii H."/>
            <person name="Satoh N."/>
            <person name="Nishiyama T."/>
            <person name="Hasebe M."/>
            <person name="Maruyama T."/>
            <person name="Minagawa J."/>
            <person name="Obokata J."/>
            <person name="Shigenobu S."/>
        </authorList>
    </citation>
    <scope>NUCLEOTIDE SEQUENCE [LARGE SCALE GENOMIC DNA]</scope>
</reference>
<protein>
    <submittedName>
        <fullName evidence="1">Uncharacterized protein</fullName>
    </submittedName>
</protein>
<dbReference type="AlphaFoldDB" id="A0AAV4F2C7"/>
<keyword evidence="2" id="KW-1185">Reference proteome</keyword>
<accession>A0AAV4F2C7</accession>